<evidence type="ECO:0000256" key="5">
    <source>
        <dbReference type="PROSITE-ProRule" id="PRU10141"/>
    </source>
</evidence>
<dbReference type="InterPro" id="IPR011009">
    <property type="entry name" value="Kinase-like_dom_sf"/>
</dbReference>
<dbReference type="InterPro" id="IPR000719">
    <property type="entry name" value="Prot_kinase_dom"/>
</dbReference>
<gene>
    <name evidence="8" type="ORF">CASFOL_011474</name>
</gene>
<dbReference type="Gene3D" id="1.10.510.10">
    <property type="entry name" value="Transferase(Phosphotransferase) domain 1"/>
    <property type="match status" value="1"/>
</dbReference>
<feature type="domain" description="Protein kinase" evidence="7">
    <location>
        <begin position="3"/>
        <end position="259"/>
    </location>
</feature>
<keyword evidence="2 5" id="KW-0547">Nucleotide-binding</keyword>
<keyword evidence="4 5" id="KW-0067">ATP-binding</keyword>
<evidence type="ECO:0000256" key="2">
    <source>
        <dbReference type="ARBA" id="ARBA00022741"/>
    </source>
</evidence>
<dbReference type="PROSITE" id="PS00108">
    <property type="entry name" value="PROTEIN_KINASE_ST"/>
    <property type="match status" value="1"/>
</dbReference>
<dbReference type="SUPFAM" id="SSF56112">
    <property type="entry name" value="Protein kinase-like (PK-like)"/>
    <property type="match status" value="1"/>
</dbReference>
<dbReference type="InterPro" id="IPR008271">
    <property type="entry name" value="Ser/Thr_kinase_AS"/>
</dbReference>
<sequence length="353" mass="38135">MKWVRGKRLGHGSFATVSLAVPTSQSSIYPPLMAVKSCGAFFSSSLVTEKLILEELKGCPEIIRCFGDSVSCENGEKLYNVLLEYASGGNLADKVKDSGGEGLPEFEVQRYTKALLRGLNYIHKSGYVHCDVKLQNILMCGDGGPKIADFGLARRAGLKSAVSGTPMYMSPEMVVGGEQGTPADIWAMGCAVAEMAGGAPAWSGFSDVAALVMRIGVGDQVPEVPRNLSDEGKDFLGKCFVKDPNQRWTAEMLLNHPFIGCWDHDLDGEDDDCVAASKARQVNTTALTSPRCPFSFEDWVSCEITNSPSPVEFRQSGLWLSEEPAIGMASRVSALKCEQAPDWSVSGDWVTIR</sequence>
<dbReference type="InterPro" id="IPR017441">
    <property type="entry name" value="Protein_kinase_ATP_BS"/>
</dbReference>
<protein>
    <recommendedName>
        <fullName evidence="7">Protein kinase domain-containing protein</fullName>
    </recommendedName>
</protein>
<organism evidence="8 9">
    <name type="scientific">Castilleja foliolosa</name>
    <dbReference type="NCBI Taxonomy" id="1961234"/>
    <lineage>
        <taxon>Eukaryota</taxon>
        <taxon>Viridiplantae</taxon>
        <taxon>Streptophyta</taxon>
        <taxon>Embryophyta</taxon>
        <taxon>Tracheophyta</taxon>
        <taxon>Spermatophyta</taxon>
        <taxon>Magnoliopsida</taxon>
        <taxon>eudicotyledons</taxon>
        <taxon>Gunneridae</taxon>
        <taxon>Pentapetalae</taxon>
        <taxon>asterids</taxon>
        <taxon>lamiids</taxon>
        <taxon>Lamiales</taxon>
        <taxon>Orobanchaceae</taxon>
        <taxon>Pedicularideae</taxon>
        <taxon>Castillejinae</taxon>
        <taxon>Castilleja</taxon>
    </lineage>
</organism>
<comment type="similarity">
    <text evidence="6">Belongs to the protein kinase superfamily.</text>
</comment>
<evidence type="ECO:0000256" key="4">
    <source>
        <dbReference type="ARBA" id="ARBA00022840"/>
    </source>
</evidence>
<comment type="caution">
    <text evidence="8">The sequence shown here is derived from an EMBL/GenBank/DDBJ whole genome shotgun (WGS) entry which is preliminary data.</text>
</comment>
<evidence type="ECO:0000256" key="1">
    <source>
        <dbReference type="ARBA" id="ARBA00022679"/>
    </source>
</evidence>
<dbReference type="EMBL" id="JAVIJP010000013">
    <property type="protein sequence ID" value="KAL3646294.1"/>
    <property type="molecule type" value="Genomic_DNA"/>
</dbReference>
<keyword evidence="3" id="KW-0418">Kinase</keyword>
<dbReference type="Pfam" id="PF00069">
    <property type="entry name" value="Pkinase"/>
    <property type="match status" value="1"/>
</dbReference>
<dbReference type="InterPro" id="IPR052751">
    <property type="entry name" value="Plant_MAPKKK"/>
</dbReference>
<dbReference type="AlphaFoldDB" id="A0ABD3DZG5"/>
<dbReference type="CDD" id="cd06606">
    <property type="entry name" value="STKc_MAPKKK"/>
    <property type="match status" value="1"/>
</dbReference>
<dbReference type="PANTHER" id="PTHR48011">
    <property type="entry name" value="CCR4-NOT TRANSCRIPTIONAL COMPLEX SUBUNIT CAF120-RELATED"/>
    <property type="match status" value="1"/>
</dbReference>
<keyword evidence="9" id="KW-1185">Reference proteome</keyword>
<reference evidence="9" key="1">
    <citation type="journal article" date="2024" name="IScience">
        <title>Strigolactones Initiate the Formation of Haustorium-like Structures in Castilleja.</title>
        <authorList>
            <person name="Buerger M."/>
            <person name="Peterson D."/>
            <person name="Chory J."/>
        </authorList>
    </citation>
    <scope>NUCLEOTIDE SEQUENCE [LARGE SCALE GENOMIC DNA]</scope>
</reference>
<evidence type="ECO:0000256" key="6">
    <source>
        <dbReference type="RuleBase" id="RU000304"/>
    </source>
</evidence>
<dbReference type="PANTHER" id="PTHR48011:SF18">
    <property type="entry name" value="MITOGEN-ACTIVATED PROTEIN KINASE KINASE KINASE 19-RELATED"/>
    <property type="match status" value="1"/>
</dbReference>
<dbReference type="PROSITE" id="PS00107">
    <property type="entry name" value="PROTEIN_KINASE_ATP"/>
    <property type="match status" value="1"/>
</dbReference>
<evidence type="ECO:0000313" key="8">
    <source>
        <dbReference type="EMBL" id="KAL3646294.1"/>
    </source>
</evidence>
<evidence type="ECO:0000313" key="9">
    <source>
        <dbReference type="Proteomes" id="UP001632038"/>
    </source>
</evidence>
<dbReference type="GO" id="GO:0005524">
    <property type="term" value="F:ATP binding"/>
    <property type="evidence" value="ECO:0007669"/>
    <property type="project" value="UniProtKB-UniRule"/>
</dbReference>
<proteinExistence type="inferred from homology"/>
<evidence type="ECO:0000256" key="3">
    <source>
        <dbReference type="ARBA" id="ARBA00022777"/>
    </source>
</evidence>
<dbReference type="GO" id="GO:0004674">
    <property type="term" value="F:protein serine/threonine kinase activity"/>
    <property type="evidence" value="ECO:0007669"/>
    <property type="project" value="UniProtKB-KW"/>
</dbReference>
<name>A0ABD3DZG5_9LAMI</name>
<dbReference type="SMART" id="SM00220">
    <property type="entry name" value="S_TKc"/>
    <property type="match status" value="1"/>
</dbReference>
<feature type="binding site" evidence="5">
    <location>
        <position position="36"/>
    </location>
    <ligand>
        <name>ATP</name>
        <dbReference type="ChEBI" id="CHEBI:30616"/>
    </ligand>
</feature>
<keyword evidence="6" id="KW-0723">Serine/threonine-protein kinase</keyword>
<dbReference type="PROSITE" id="PS50011">
    <property type="entry name" value="PROTEIN_KINASE_DOM"/>
    <property type="match status" value="1"/>
</dbReference>
<keyword evidence="1" id="KW-0808">Transferase</keyword>
<accession>A0ABD3DZG5</accession>
<dbReference type="Proteomes" id="UP001632038">
    <property type="component" value="Unassembled WGS sequence"/>
</dbReference>
<evidence type="ECO:0000259" key="7">
    <source>
        <dbReference type="PROSITE" id="PS50011"/>
    </source>
</evidence>